<dbReference type="PANTHER" id="PTHR24291:SF201">
    <property type="entry name" value="CYTOCHROME P450, FAMILY 4, SUBFAMILY B, POLYPEPTIDE 7"/>
    <property type="match status" value="1"/>
</dbReference>
<reference evidence="5" key="1">
    <citation type="submission" date="2022-11" db="UniProtKB">
        <authorList>
            <consortium name="EnsemblMetazoa"/>
        </authorList>
    </citation>
    <scope>IDENTIFICATION</scope>
</reference>
<dbReference type="RefSeq" id="XP_038062434.1">
    <property type="nucleotide sequence ID" value="XM_038206506.1"/>
</dbReference>
<dbReference type="CDD" id="cd20659">
    <property type="entry name" value="CYP4B_4F-like"/>
    <property type="match status" value="1"/>
</dbReference>
<accession>A0A914AGC5</accession>
<proteinExistence type="inferred from homology"/>
<sequence length="505" mass="56893">MWVVLSVCLVAVLLLKLALIVHDTVKIWRAVNKLPSPPGAHWLAGHTNQGPYDPGFQWLLDTVAAFPRAYTLWNGPVPMPTLVHPDTIKPLLTSPTGSVKSPLYLLFDDWIGKGLALSDGALWKRHRRLLTGSFHFDVLKTYVPVYNECVEVLLGKMVKLAAEGKPMQVEHELGQCTFDIILRTACSHHSNCQLKEPLKDGEMDLLSATNTMTRIVTSRMVGNPLYINPWMFRLFSPQYPAWERAVGYAHKVGDGLISKRKEELKKKMEDGDPLTSPRDFLDTLLLARDEDGVSLSEKEIADEVNTFLFGGHDTTSSTMTWVLYAMAKYPEHQTRVREEVDELLADRDSDWITSNDLSSLEYTSLVIKEVIRMYSPVMLPSRSLTAPYDVDGITLPVGTTVAINLYQLHHNPTVWGHDHMEFNPARFLPGNLAALDPFAYLPFSAGPRNCIGQQFAYNQVRFLTARILKRFRLSLAKGEPEPVPCLTIVVRPVQEILLNLEPRNL</sequence>
<keyword evidence="4" id="KW-0732">Signal</keyword>
<dbReference type="Gene3D" id="1.10.630.10">
    <property type="entry name" value="Cytochrome P450"/>
    <property type="match status" value="1"/>
</dbReference>
<evidence type="ECO:0000313" key="5">
    <source>
        <dbReference type="EnsemblMetazoa" id="XP_038062434.1"/>
    </source>
</evidence>
<dbReference type="OrthoDB" id="1470350at2759"/>
<feature type="chain" id="PRO_5037608297" description="Cytochrome P450" evidence="4">
    <location>
        <begin position="21"/>
        <end position="505"/>
    </location>
</feature>
<dbReference type="GeneID" id="119732928"/>
<feature type="binding site" description="axial binding residue" evidence="2">
    <location>
        <position position="450"/>
    </location>
    <ligand>
        <name>heme</name>
        <dbReference type="ChEBI" id="CHEBI:30413"/>
    </ligand>
    <ligandPart>
        <name>Fe</name>
        <dbReference type="ChEBI" id="CHEBI:18248"/>
    </ligandPart>
</feature>
<keyword evidence="2 3" id="KW-0349">Heme</keyword>
<evidence type="ECO:0000256" key="1">
    <source>
        <dbReference type="ARBA" id="ARBA00010617"/>
    </source>
</evidence>
<name>A0A914AGC5_PATMI</name>
<evidence type="ECO:0000256" key="4">
    <source>
        <dbReference type="SAM" id="SignalP"/>
    </source>
</evidence>
<feature type="signal peptide" evidence="4">
    <location>
        <begin position="1"/>
        <end position="20"/>
    </location>
</feature>
<dbReference type="PROSITE" id="PS00086">
    <property type="entry name" value="CYTOCHROME_P450"/>
    <property type="match status" value="1"/>
</dbReference>
<dbReference type="InterPro" id="IPR002401">
    <property type="entry name" value="Cyt_P450_E_grp-I"/>
</dbReference>
<dbReference type="AlphaFoldDB" id="A0A914AGC5"/>
<dbReference type="InterPro" id="IPR001128">
    <property type="entry name" value="Cyt_P450"/>
</dbReference>
<dbReference type="InterPro" id="IPR017972">
    <property type="entry name" value="Cyt_P450_CS"/>
</dbReference>
<dbReference type="SUPFAM" id="SSF48264">
    <property type="entry name" value="Cytochrome P450"/>
    <property type="match status" value="1"/>
</dbReference>
<comment type="similarity">
    <text evidence="1 3">Belongs to the cytochrome P450 family.</text>
</comment>
<dbReference type="EnsemblMetazoa" id="XM_038206506.1">
    <property type="protein sequence ID" value="XP_038062434.1"/>
    <property type="gene ID" value="LOC119732928"/>
</dbReference>
<protein>
    <recommendedName>
        <fullName evidence="7">Cytochrome P450</fullName>
    </recommendedName>
</protein>
<dbReference type="OMA" id="PVYNECV"/>
<dbReference type="InterPro" id="IPR050196">
    <property type="entry name" value="Cytochrome_P450_Monoox"/>
</dbReference>
<evidence type="ECO:0000313" key="6">
    <source>
        <dbReference type="Proteomes" id="UP000887568"/>
    </source>
</evidence>
<dbReference type="Proteomes" id="UP000887568">
    <property type="component" value="Unplaced"/>
</dbReference>
<evidence type="ECO:0000256" key="2">
    <source>
        <dbReference type="PIRSR" id="PIRSR602401-1"/>
    </source>
</evidence>
<dbReference type="GO" id="GO:0020037">
    <property type="term" value="F:heme binding"/>
    <property type="evidence" value="ECO:0007669"/>
    <property type="project" value="InterPro"/>
</dbReference>
<dbReference type="PRINTS" id="PR00385">
    <property type="entry name" value="P450"/>
</dbReference>
<organism evidence="5 6">
    <name type="scientific">Patiria miniata</name>
    <name type="common">Bat star</name>
    <name type="synonym">Asterina miniata</name>
    <dbReference type="NCBI Taxonomy" id="46514"/>
    <lineage>
        <taxon>Eukaryota</taxon>
        <taxon>Metazoa</taxon>
        <taxon>Echinodermata</taxon>
        <taxon>Eleutherozoa</taxon>
        <taxon>Asterozoa</taxon>
        <taxon>Asteroidea</taxon>
        <taxon>Valvatacea</taxon>
        <taxon>Valvatida</taxon>
        <taxon>Asterinidae</taxon>
        <taxon>Patiria</taxon>
    </lineage>
</organism>
<evidence type="ECO:0000256" key="3">
    <source>
        <dbReference type="RuleBase" id="RU000461"/>
    </source>
</evidence>
<dbReference type="PRINTS" id="PR00463">
    <property type="entry name" value="EP450I"/>
</dbReference>
<dbReference type="InterPro" id="IPR036396">
    <property type="entry name" value="Cyt_P450_sf"/>
</dbReference>
<dbReference type="GO" id="GO:0004497">
    <property type="term" value="F:monooxygenase activity"/>
    <property type="evidence" value="ECO:0007669"/>
    <property type="project" value="UniProtKB-KW"/>
</dbReference>
<keyword evidence="2 3" id="KW-0479">Metal-binding</keyword>
<keyword evidence="6" id="KW-1185">Reference proteome</keyword>
<dbReference type="PANTHER" id="PTHR24291">
    <property type="entry name" value="CYTOCHROME P450 FAMILY 4"/>
    <property type="match status" value="1"/>
</dbReference>
<dbReference type="GO" id="GO:0005506">
    <property type="term" value="F:iron ion binding"/>
    <property type="evidence" value="ECO:0007669"/>
    <property type="project" value="InterPro"/>
</dbReference>
<keyword evidence="3" id="KW-0560">Oxidoreductase</keyword>
<comment type="cofactor">
    <cofactor evidence="2">
        <name>heme</name>
        <dbReference type="ChEBI" id="CHEBI:30413"/>
    </cofactor>
</comment>
<keyword evidence="3" id="KW-0503">Monooxygenase</keyword>
<dbReference type="Pfam" id="PF00067">
    <property type="entry name" value="p450"/>
    <property type="match status" value="1"/>
</dbReference>
<evidence type="ECO:0008006" key="7">
    <source>
        <dbReference type="Google" id="ProtNLM"/>
    </source>
</evidence>
<dbReference type="GO" id="GO:0016705">
    <property type="term" value="F:oxidoreductase activity, acting on paired donors, with incorporation or reduction of molecular oxygen"/>
    <property type="evidence" value="ECO:0007669"/>
    <property type="project" value="InterPro"/>
</dbReference>
<keyword evidence="2 3" id="KW-0408">Iron</keyword>